<feature type="transmembrane region" description="Helical" evidence="6">
    <location>
        <begin position="252"/>
        <end position="274"/>
    </location>
</feature>
<organism evidence="8 9">
    <name type="scientific">Actinophytocola oryzae</name>
    <dbReference type="NCBI Taxonomy" id="502181"/>
    <lineage>
        <taxon>Bacteria</taxon>
        <taxon>Bacillati</taxon>
        <taxon>Actinomycetota</taxon>
        <taxon>Actinomycetes</taxon>
        <taxon>Pseudonocardiales</taxon>
        <taxon>Pseudonocardiaceae</taxon>
    </lineage>
</organism>
<keyword evidence="9" id="KW-1185">Reference proteome</keyword>
<evidence type="ECO:0000256" key="4">
    <source>
        <dbReference type="ARBA" id="ARBA00023136"/>
    </source>
</evidence>
<feature type="transmembrane region" description="Helical" evidence="6">
    <location>
        <begin position="78"/>
        <end position="101"/>
    </location>
</feature>
<gene>
    <name evidence="8" type="ORF">CLV71_1077</name>
</gene>
<comment type="caution">
    <text evidence="8">The sequence shown here is derived from an EMBL/GenBank/DDBJ whole genome shotgun (WGS) entry which is preliminary data.</text>
</comment>
<keyword evidence="4 6" id="KW-0472">Membrane</keyword>
<feature type="domain" description="ABC transmembrane type-2" evidence="7">
    <location>
        <begin position="42"/>
        <end position="281"/>
    </location>
</feature>
<dbReference type="GO" id="GO:0046677">
    <property type="term" value="P:response to antibiotic"/>
    <property type="evidence" value="ECO:0007669"/>
    <property type="project" value="UniProtKB-KW"/>
</dbReference>
<dbReference type="Pfam" id="PF01061">
    <property type="entry name" value="ABC2_membrane"/>
    <property type="match status" value="1"/>
</dbReference>
<dbReference type="InterPro" id="IPR051784">
    <property type="entry name" value="Nod_factor_ABC_transporter"/>
</dbReference>
<feature type="transmembrane region" description="Helical" evidence="6">
    <location>
        <begin position="46"/>
        <end position="66"/>
    </location>
</feature>
<dbReference type="RefSeq" id="WP_133904381.1">
    <property type="nucleotide sequence ID" value="NZ_SOCP01000007.1"/>
</dbReference>
<dbReference type="InterPro" id="IPR013525">
    <property type="entry name" value="ABC2_TM"/>
</dbReference>
<evidence type="ECO:0000256" key="5">
    <source>
        <dbReference type="ARBA" id="ARBA00023251"/>
    </source>
</evidence>
<protein>
    <recommendedName>
        <fullName evidence="6">Transport permease protein</fullName>
    </recommendedName>
</protein>
<keyword evidence="6" id="KW-1003">Cell membrane</keyword>
<dbReference type="Proteomes" id="UP000294927">
    <property type="component" value="Unassembled WGS sequence"/>
</dbReference>
<dbReference type="InterPro" id="IPR000412">
    <property type="entry name" value="ABC_2_transport"/>
</dbReference>
<dbReference type="PANTHER" id="PTHR43229">
    <property type="entry name" value="NODULATION PROTEIN J"/>
    <property type="match status" value="1"/>
</dbReference>
<accession>A0A4R7VKF1</accession>
<dbReference type="GO" id="GO:0043190">
    <property type="term" value="C:ATP-binding cassette (ABC) transporter complex"/>
    <property type="evidence" value="ECO:0007669"/>
    <property type="project" value="InterPro"/>
</dbReference>
<evidence type="ECO:0000256" key="6">
    <source>
        <dbReference type="RuleBase" id="RU361157"/>
    </source>
</evidence>
<feature type="transmembrane region" description="Helical" evidence="6">
    <location>
        <begin position="185"/>
        <end position="205"/>
    </location>
</feature>
<comment type="subcellular location">
    <subcellularLocation>
        <location evidence="6">Cell membrane</location>
        <topology evidence="6">Multi-pass membrane protein</topology>
    </subcellularLocation>
    <subcellularLocation>
        <location evidence="1">Membrane</location>
        <topology evidence="1">Multi-pass membrane protein</topology>
    </subcellularLocation>
</comment>
<evidence type="ECO:0000313" key="9">
    <source>
        <dbReference type="Proteomes" id="UP000294927"/>
    </source>
</evidence>
<keyword evidence="5" id="KW-0046">Antibiotic resistance</keyword>
<evidence type="ECO:0000256" key="1">
    <source>
        <dbReference type="ARBA" id="ARBA00004141"/>
    </source>
</evidence>
<name>A0A4R7VKF1_9PSEU</name>
<keyword evidence="3 6" id="KW-1133">Transmembrane helix</keyword>
<dbReference type="PANTHER" id="PTHR43229:SF2">
    <property type="entry name" value="NODULATION PROTEIN J"/>
    <property type="match status" value="1"/>
</dbReference>
<dbReference type="PROSITE" id="PS51012">
    <property type="entry name" value="ABC_TM2"/>
    <property type="match status" value="1"/>
</dbReference>
<proteinExistence type="inferred from homology"/>
<evidence type="ECO:0000256" key="3">
    <source>
        <dbReference type="ARBA" id="ARBA00022989"/>
    </source>
</evidence>
<dbReference type="EMBL" id="SOCP01000007">
    <property type="protein sequence ID" value="TDV49668.1"/>
    <property type="molecule type" value="Genomic_DNA"/>
</dbReference>
<sequence>MTTTAGADTTTHPPGTAELTAGEGRTLRAVKVMWQREWIRFSRNKVRILMGMITPMMFLLILGTGLNGTVGGADYRAYLFPGVLLMAVQSPAMAVGISIVWDRQSGFLRQMLVAPVRRGALLGGLCLGGATTGAVYGLLVLLVAGYAGIPYGPELLLGLLEVALVAFAFTAIGVLAAVRIRRIDTFQIVVGIAVMPMLFLSGAMFPVGGLPTWLGAAVLANPLTYGVDALRRTLPGDLDLGGLAVGPRWWGWAPPVLLEVGIVALIAAVALMAATRRFARAD</sequence>
<dbReference type="AlphaFoldDB" id="A0A4R7VKF1"/>
<evidence type="ECO:0000259" key="7">
    <source>
        <dbReference type="PROSITE" id="PS51012"/>
    </source>
</evidence>
<dbReference type="OrthoDB" id="9255971at2"/>
<dbReference type="GO" id="GO:0140359">
    <property type="term" value="F:ABC-type transporter activity"/>
    <property type="evidence" value="ECO:0007669"/>
    <property type="project" value="InterPro"/>
</dbReference>
<feature type="transmembrane region" description="Helical" evidence="6">
    <location>
        <begin position="121"/>
        <end position="149"/>
    </location>
</feature>
<keyword evidence="2 6" id="KW-0812">Transmembrane</keyword>
<dbReference type="InterPro" id="IPR047817">
    <property type="entry name" value="ABC2_TM_bact-type"/>
</dbReference>
<dbReference type="PIRSF" id="PIRSF006648">
    <property type="entry name" value="DrrB"/>
    <property type="match status" value="1"/>
</dbReference>
<dbReference type="PRINTS" id="PR00164">
    <property type="entry name" value="ABC2TRNSPORT"/>
</dbReference>
<feature type="transmembrane region" description="Helical" evidence="6">
    <location>
        <begin position="155"/>
        <end position="178"/>
    </location>
</feature>
<reference evidence="8 9" key="1">
    <citation type="submission" date="2019-03" db="EMBL/GenBank/DDBJ databases">
        <title>Genomic Encyclopedia of Archaeal and Bacterial Type Strains, Phase II (KMG-II): from individual species to whole genera.</title>
        <authorList>
            <person name="Goeker M."/>
        </authorList>
    </citation>
    <scope>NUCLEOTIDE SEQUENCE [LARGE SCALE GENOMIC DNA]</scope>
    <source>
        <strain evidence="8 9">DSM 45499</strain>
    </source>
</reference>
<evidence type="ECO:0000313" key="8">
    <source>
        <dbReference type="EMBL" id="TDV49668.1"/>
    </source>
</evidence>
<comment type="similarity">
    <text evidence="6">Belongs to the ABC-2 integral membrane protein family.</text>
</comment>
<keyword evidence="6" id="KW-0813">Transport</keyword>
<evidence type="ECO:0000256" key="2">
    <source>
        <dbReference type="ARBA" id="ARBA00022692"/>
    </source>
</evidence>